<name>B3FIX1_BP201</name>
<gene>
    <name evidence="1" type="ORF">201phi2-1p108</name>
</gene>
<sequence>MGLVLKFDKTDEGLMLDGNPVTISLGGQGCRVEASSISLTYTLPKSQLPEGSKHEISYTFKADSEGVIQSVTTNRTELVRNATGNRWYTDRFPDETTVYLVYNASVLDYFKVTVGDTRMAIKDYLVIRPKEKHNNPLDHIGW</sequence>
<organismHost>
    <name type="scientific">Pseudomonas chlororaphis</name>
    <dbReference type="NCBI Taxonomy" id="587753"/>
</organismHost>
<reference evidence="1 2" key="1">
    <citation type="journal article" date="2008" name="Virology">
        <title>Characterization of Pseudomonas chlororaphis myovirus 201varphi2-1 via genomic sequencing, mass spectrometry, and electron microscopy.</title>
        <authorList>
            <person name="Thomas J.A."/>
            <person name="Rolando M.R."/>
            <person name="Carroll C.A."/>
            <person name="Shen P.S."/>
            <person name="Belnap D.M."/>
            <person name="Weintraub S.T."/>
            <person name="Serwer P."/>
            <person name="Hardies S.C."/>
        </authorList>
    </citation>
    <scope>NUCLEOTIDE SEQUENCE</scope>
</reference>
<protein>
    <submittedName>
        <fullName evidence="1">Uncharacterized protein</fullName>
    </submittedName>
</protein>
<keyword evidence="2" id="KW-1185">Reference proteome</keyword>
<dbReference type="EMBL" id="EU197055">
    <property type="protein sequence ID" value="ABY62940.1"/>
    <property type="molecule type" value="Genomic_DNA"/>
</dbReference>
<evidence type="ECO:0000313" key="2">
    <source>
        <dbReference type="Proteomes" id="UP000002421"/>
    </source>
</evidence>
<proteinExistence type="predicted"/>
<dbReference type="RefSeq" id="YP_001956832.1">
    <property type="nucleotide sequence ID" value="NC_010821.1"/>
</dbReference>
<dbReference type="PROSITE" id="PS51257">
    <property type="entry name" value="PROKAR_LIPOPROTEIN"/>
    <property type="match status" value="1"/>
</dbReference>
<evidence type="ECO:0000313" key="1">
    <source>
        <dbReference type="EMBL" id="ABY62940.1"/>
    </source>
</evidence>
<accession>B3FIX1</accession>
<dbReference type="KEGG" id="vg:6372369"/>
<organism evidence="1 2">
    <name type="scientific">Pseudomonas phage 201phi2-1</name>
    <name type="common">Pseudomonas chlororaphis phage 201phi2-1</name>
    <dbReference type="NCBI Taxonomy" id="198110"/>
    <lineage>
        <taxon>Viruses</taxon>
        <taxon>Duplodnaviria</taxon>
        <taxon>Heunggongvirae</taxon>
        <taxon>Uroviricota</taxon>
        <taxon>Caudoviricetes</taxon>
        <taxon>Chimalliviridae</taxon>
        <taxon>Serwervirus</taxon>
        <taxon>Serwervirus 201phi21</taxon>
    </lineage>
</organism>
<dbReference type="Proteomes" id="UP000002421">
    <property type="component" value="Segment"/>
</dbReference>